<dbReference type="Gene3D" id="3.40.50.170">
    <property type="entry name" value="Formyl transferase, N-terminal domain"/>
    <property type="match status" value="1"/>
</dbReference>
<dbReference type="InterPro" id="IPR002376">
    <property type="entry name" value="Formyl_transf_N"/>
</dbReference>
<protein>
    <submittedName>
        <fullName evidence="2">Methionyl-tRNA formyltransferase</fullName>
    </submittedName>
</protein>
<dbReference type="Pfam" id="PF00551">
    <property type="entry name" value="Formyl_trans_N"/>
    <property type="match status" value="1"/>
</dbReference>
<dbReference type="Proteomes" id="UP000600774">
    <property type="component" value="Unassembled WGS sequence"/>
</dbReference>
<dbReference type="AlphaFoldDB" id="A0A832W8M5"/>
<reference evidence="2" key="1">
    <citation type="journal article" date="2020" name="bioRxiv">
        <title>A rank-normalized archaeal taxonomy based on genome phylogeny resolves widespread incomplete and uneven classifications.</title>
        <authorList>
            <person name="Rinke C."/>
            <person name="Chuvochina M."/>
            <person name="Mussig A.J."/>
            <person name="Chaumeil P.-A."/>
            <person name="Waite D.W."/>
            <person name="Whitman W.B."/>
            <person name="Parks D.H."/>
            <person name="Hugenholtz P."/>
        </authorList>
    </citation>
    <scope>NUCLEOTIDE SEQUENCE</scope>
    <source>
        <strain evidence="2">UBA8876</strain>
    </source>
</reference>
<name>A0A832W8M5_9EURY</name>
<evidence type="ECO:0000313" key="3">
    <source>
        <dbReference type="Proteomes" id="UP000600774"/>
    </source>
</evidence>
<feature type="non-terminal residue" evidence="2">
    <location>
        <position position="62"/>
    </location>
</feature>
<organism evidence="2 3">
    <name type="scientific">Methanosarcina acetivorans</name>
    <dbReference type="NCBI Taxonomy" id="2214"/>
    <lineage>
        <taxon>Archaea</taxon>
        <taxon>Methanobacteriati</taxon>
        <taxon>Methanobacteriota</taxon>
        <taxon>Stenosarchaea group</taxon>
        <taxon>Methanomicrobia</taxon>
        <taxon>Methanosarcinales</taxon>
        <taxon>Methanosarcinaceae</taxon>
        <taxon>Methanosarcina</taxon>
    </lineage>
</organism>
<gene>
    <name evidence="2" type="ORF">HA338_00100</name>
</gene>
<proteinExistence type="predicted"/>
<sequence length="62" mass="7155">MSHLLKENVFNVPSYGTVNIHYSYLPEYGGPNPLFWQYYDYILDPGVTLHYVDKGEDTGNVI</sequence>
<dbReference type="GO" id="GO:0016740">
    <property type="term" value="F:transferase activity"/>
    <property type="evidence" value="ECO:0007669"/>
    <property type="project" value="UniProtKB-KW"/>
</dbReference>
<comment type="caution">
    <text evidence="2">The sequence shown here is derived from an EMBL/GenBank/DDBJ whole genome shotgun (WGS) entry which is preliminary data.</text>
</comment>
<dbReference type="EMBL" id="DUJU01000003">
    <property type="protein sequence ID" value="HIH92495.1"/>
    <property type="molecule type" value="Genomic_DNA"/>
</dbReference>
<evidence type="ECO:0000259" key="1">
    <source>
        <dbReference type="Pfam" id="PF00551"/>
    </source>
</evidence>
<accession>A0A832W8M5</accession>
<evidence type="ECO:0000313" key="2">
    <source>
        <dbReference type="EMBL" id="HIH92495.1"/>
    </source>
</evidence>
<dbReference type="InterPro" id="IPR036477">
    <property type="entry name" value="Formyl_transf_N_sf"/>
</dbReference>
<keyword evidence="2" id="KW-0808">Transferase</keyword>
<feature type="domain" description="Formyl transferase N-terminal" evidence="1">
    <location>
        <begin position="3"/>
        <end position="62"/>
    </location>
</feature>
<dbReference type="SUPFAM" id="SSF53328">
    <property type="entry name" value="Formyltransferase"/>
    <property type="match status" value="1"/>
</dbReference>